<evidence type="ECO:0000313" key="3">
    <source>
        <dbReference type="Proteomes" id="UP000001937"/>
    </source>
</evidence>
<proteinExistence type="predicted"/>
<gene>
    <name evidence="2" type="ordered locus">Francci3_2548</name>
</gene>
<reference evidence="2 3" key="1">
    <citation type="journal article" date="2007" name="Genome Res.">
        <title>Genome characteristics of facultatively symbiotic Frankia sp. strains reflect host range and host plant biogeography.</title>
        <authorList>
            <person name="Normand P."/>
            <person name="Lapierre P."/>
            <person name="Tisa L.S."/>
            <person name="Gogarten J.P."/>
            <person name="Alloisio N."/>
            <person name="Bagnarol E."/>
            <person name="Bassi C.A."/>
            <person name="Berry A.M."/>
            <person name="Bickhart D.M."/>
            <person name="Choisne N."/>
            <person name="Couloux A."/>
            <person name="Cournoyer B."/>
            <person name="Cruveiller S."/>
            <person name="Daubin V."/>
            <person name="Demange N."/>
            <person name="Francino M.P."/>
            <person name="Goltsman E."/>
            <person name="Huang Y."/>
            <person name="Kopp O.R."/>
            <person name="Labarre L."/>
            <person name="Lapidus A."/>
            <person name="Lavire C."/>
            <person name="Marechal J."/>
            <person name="Martinez M."/>
            <person name="Mastronunzio J.E."/>
            <person name="Mullin B.C."/>
            <person name="Niemann J."/>
            <person name="Pujic P."/>
            <person name="Rawnsley T."/>
            <person name="Rouy Z."/>
            <person name="Schenowitz C."/>
            <person name="Sellstedt A."/>
            <person name="Tavares F."/>
            <person name="Tomkins J.P."/>
            <person name="Vallenet D."/>
            <person name="Valverde C."/>
            <person name="Wall L.G."/>
            <person name="Wang Y."/>
            <person name="Medigue C."/>
            <person name="Benson D.R."/>
        </authorList>
    </citation>
    <scope>NUCLEOTIDE SEQUENCE [LARGE SCALE GENOMIC DNA]</scope>
    <source>
        <strain evidence="3">DSM 45818 / CECT 9043 / CcI3</strain>
    </source>
</reference>
<dbReference type="HOGENOM" id="CLU_2034646_0_0_11"/>
<evidence type="ECO:0000313" key="2">
    <source>
        <dbReference type="EMBL" id="ABD11912.1"/>
    </source>
</evidence>
<dbReference type="RefSeq" id="WP_011436947.1">
    <property type="nucleotide sequence ID" value="NC_007777.1"/>
</dbReference>
<feature type="coiled-coil region" evidence="1">
    <location>
        <begin position="24"/>
        <end position="51"/>
    </location>
</feature>
<keyword evidence="3" id="KW-1185">Reference proteome</keyword>
<dbReference type="EMBL" id="CP000249">
    <property type="protein sequence ID" value="ABD11912.1"/>
    <property type="molecule type" value="Genomic_DNA"/>
</dbReference>
<evidence type="ECO:0000256" key="1">
    <source>
        <dbReference type="SAM" id="Coils"/>
    </source>
</evidence>
<organism evidence="2 3">
    <name type="scientific">Frankia casuarinae (strain DSM 45818 / CECT 9043 / HFP020203 / CcI3)</name>
    <dbReference type="NCBI Taxonomy" id="106370"/>
    <lineage>
        <taxon>Bacteria</taxon>
        <taxon>Bacillati</taxon>
        <taxon>Actinomycetota</taxon>
        <taxon>Actinomycetes</taxon>
        <taxon>Frankiales</taxon>
        <taxon>Frankiaceae</taxon>
        <taxon>Frankia</taxon>
    </lineage>
</organism>
<keyword evidence="1" id="KW-0175">Coiled coil</keyword>
<protein>
    <submittedName>
        <fullName evidence="2">Uncharacterized protein</fullName>
    </submittedName>
</protein>
<dbReference type="AlphaFoldDB" id="Q2J9Y0"/>
<dbReference type="Proteomes" id="UP000001937">
    <property type="component" value="Chromosome"/>
</dbReference>
<sequence length="121" mass="14007">MSDDRNATCENRIDAQLLSLERWYRRRYKRLEKAQRANDDAREEELHEELEPLAVSARRLVRVEFFWGGPSAHMDAEVDNGQVVAATFHFLDWFDGASRSIDENSNPALLRLAEEMAEVAL</sequence>
<accession>Q2J9Y0</accession>
<name>Q2J9Y0_FRACC</name>
<dbReference type="KEGG" id="fra:Francci3_2548"/>